<dbReference type="AlphaFoldDB" id="A0A0A9CZE0"/>
<proteinExistence type="predicted"/>
<name>A0A0A9CZE0_ARUDO</name>
<dbReference type="EMBL" id="GBRH01221028">
    <property type="protein sequence ID" value="JAD76867.1"/>
    <property type="molecule type" value="Transcribed_RNA"/>
</dbReference>
<organism evidence="1">
    <name type="scientific">Arundo donax</name>
    <name type="common">Giant reed</name>
    <name type="synonym">Donax arundinaceus</name>
    <dbReference type="NCBI Taxonomy" id="35708"/>
    <lineage>
        <taxon>Eukaryota</taxon>
        <taxon>Viridiplantae</taxon>
        <taxon>Streptophyta</taxon>
        <taxon>Embryophyta</taxon>
        <taxon>Tracheophyta</taxon>
        <taxon>Spermatophyta</taxon>
        <taxon>Magnoliopsida</taxon>
        <taxon>Liliopsida</taxon>
        <taxon>Poales</taxon>
        <taxon>Poaceae</taxon>
        <taxon>PACMAD clade</taxon>
        <taxon>Arundinoideae</taxon>
        <taxon>Arundineae</taxon>
        <taxon>Arundo</taxon>
    </lineage>
</organism>
<accession>A0A0A9CZE0</accession>
<reference evidence="1" key="1">
    <citation type="submission" date="2014-09" db="EMBL/GenBank/DDBJ databases">
        <authorList>
            <person name="Magalhaes I.L.F."/>
            <person name="Oliveira U."/>
            <person name="Santos F.R."/>
            <person name="Vidigal T.H.D.A."/>
            <person name="Brescovit A.D."/>
            <person name="Santos A.J."/>
        </authorList>
    </citation>
    <scope>NUCLEOTIDE SEQUENCE</scope>
    <source>
        <tissue evidence="1">Shoot tissue taken approximately 20 cm above the soil surface</tissue>
    </source>
</reference>
<protein>
    <submittedName>
        <fullName evidence="1">Uncharacterized protein</fullName>
    </submittedName>
</protein>
<reference evidence="1" key="2">
    <citation type="journal article" date="2015" name="Data Brief">
        <title>Shoot transcriptome of the giant reed, Arundo donax.</title>
        <authorList>
            <person name="Barrero R.A."/>
            <person name="Guerrero F.D."/>
            <person name="Moolhuijzen P."/>
            <person name="Goolsby J.A."/>
            <person name="Tidwell J."/>
            <person name="Bellgard S.E."/>
            <person name="Bellgard M.I."/>
        </authorList>
    </citation>
    <scope>NUCLEOTIDE SEQUENCE</scope>
    <source>
        <tissue evidence="1">Shoot tissue taken approximately 20 cm above the soil surface</tissue>
    </source>
</reference>
<sequence>MVAYCKRVIMGIHKILNKPYATVLMHLDIKPGTAATLGECVWLPFLIASIKVLRHPVSLTRAKESPPYNLLHAWSFAHNAPSDTKAFLACITVVELKELVLPPKHLVHNKVKFLDFLRANIPSRIHVAQDLLKNS</sequence>
<evidence type="ECO:0000313" key="1">
    <source>
        <dbReference type="EMBL" id="JAD76867.1"/>
    </source>
</evidence>